<evidence type="ECO:0008006" key="3">
    <source>
        <dbReference type="Google" id="ProtNLM"/>
    </source>
</evidence>
<evidence type="ECO:0000313" key="1">
    <source>
        <dbReference type="EMBL" id="MDT0263492.1"/>
    </source>
</evidence>
<organism evidence="1 2">
    <name type="scientific">Jatrophihabitans lederbergiae</name>
    <dbReference type="NCBI Taxonomy" id="3075547"/>
    <lineage>
        <taxon>Bacteria</taxon>
        <taxon>Bacillati</taxon>
        <taxon>Actinomycetota</taxon>
        <taxon>Actinomycetes</taxon>
        <taxon>Jatrophihabitantales</taxon>
        <taxon>Jatrophihabitantaceae</taxon>
        <taxon>Jatrophihabitans</taxon>
    </lineage>
</organism>
<evidence type="ECO:0000313" key="2">
    <source>
        <dbReference type="Proteomes" id="UP001183176"/>
    </source>
</evidence>
<dbReference type="Proteomes" id="UP001183176">
    <property type="component" value="Unassembled WGS sequence"/>
</dbReference>
<name>A0ABU2JER1_9ACTN</name>
<comment type="caution">
    <text evidence="1">The sequence shown here is derived from an EMBL/GenBank/DDBJ whole genome shotgun (WGS) entry which is preliminary data.</text>
</comment>
<proteinExistence type="predicted"/>
<protein>
    <recommendedName>
        <fullName evidence="3">DUF1127 domain-containing protein</fullName>
    </recommendedName>
</protein>
<reference evidence="2" key="1">
    <citation type="submission" date="2023-07" db="EMBL/GenBank/DDBJ databases">
        <title>30 novel species of actinomycetes from the DSMZ collection.</title>
        <authorList>
            <person name="Nouioui I."/>
        </authorList>
    </citation>
    <scope>NUCLEOTIDE SEQUENCE [LARGE SCALE GENOMIC DNA]</scope>
    <source>
        <strain evidence="2">DSM 44399</strain>
    </source>
</reference>
<dbReference type="EMBL" id="JAVREH010000041">
    <property type="protein sequence ID" value="MDT0263492.1"/>
    <property type="molecule type" value="Genomic_DNA"/>
</dbReference>
<accession>A0ABU2JER1</accession>
<keyword evidence="2" id="KW-1185">Reference proteome</keyword>
<dbReference type="RefSeq" id="WP_311424638.1">
    <property type="nucleotide sequence ID" value="NZ_JAVREH010000041.1"/>
</dbReference>
<sequence length="57" mass="6456">MLALLRPGPALVNRLGLDQRRRRIVTGAWLDDMTDAELINLTREELGLTRLGWTLIA</sequence>
<gene>
    <name evidence="1" type="ORF">RM423_19090</name>
</gene>